<dbReference type="AlphaFoldDB" id="A0A5P1FBY5"/>
<dbReference type="Gramene" id="ONK75602">
    <property type="protein sequence ID" value="ONK75602"/>
    <property type="gene ID" value="A4U43_C03F18620"/>
</dbReference>
<gene>
    <name evidence="2" type="ORF">A4U43_C03F18620</name>
</gene>
<feature type="region of interest" description="Disordered" evidence="1">
    <location>
        <begin position="37"/>
        <end position="62"/>
    </location>
</feature>
<dbReference type="InterPro" id="IPR008004">
    <property type="entry name" value="OCTOPUS-like"/>
</dbReference>
<sequence length="159" mass="17550">MGRGSSIMDQRCKKHPSHKQSKGVCPSCLREKLSHLSTLSSSSTTNLSSSTTCSSLSPYSLSDSNLSSIATASPPDNKIMTKTKSFSFLLKGLNSTSKPLKKSRSLAFVVEEEKQRDKKKKGKFWSTLLRRRSKEEDGGLTHSKTVKGRSSANKWMLFS</sequence>
<feature type="region of interest" description="Disordered" evidence="1">
    <location>
        <begin position="1"/>
        <end position="25"/>
    </location>
</feature>
<dbReference type="Proteomes" id="UP000243459">
    <property type="component" value="Chromosome 3"/>
</dbReference>
<dbReference type="PANTHER" id="PTHR34046:SF19">
    <property type="entry name" value="RAPIDLY ELICITED PROTEIN, PUTATIVE-RELATED"/>
    <property type="match status" value="1"/>
</dbReference>
<feature type="compositionally biased region" description="Basic residues" evidence="1">
    <location>
        <begin position="12"/>
        <end position="21"/>
    </location>
</feature>
<feature type="region of interest" description="Disordered" evidence="1">
    <location>
        <begin position="133"/>
        <end position="153"/>
    </location>
</feature>
<dbReference type="PANTHER" id="PTHR34046">
    <property type="entry name" value="OS06G0218800 PROTEIN"/>
    <property type="match status" value="1"/>
</dbReference>
<evidence type="ECO:0000256" key="1">
    <source>
        <dbReference type="SAM" id="MobiDB-lite"/>
    </source>
</evidence>
<dbReference type="OMA" id="GRCKKHP"/>
<reference evidence="3" key="1">
    <citation type="journal article" date="2017" name="Nat. Commun.">
        <title>The asparagus genome sheds light on the origin and evolution of a young Y chromosome.</title>
        <authorList>
            <person name="Harkess A."/>
            <person name="Zhou J."/>
            <person name="Xu C."/>
            <person name="Bowers J.E."/>
            <person name="Van der Hulst R."/>
            <person name="Ayyampalayam S."/>
            <person name="Mercati F."/>
            <person name="Riccardi P."/>
            <person name="McKain M.R."/>
            <person name="Kakrana A."/>
            <person name="Tang H."/>
            <person name="Ray J."/>
            <person name="Groenendijk J."/>
            <person name="Arikit S."/>
            <person name="Mathioni S.M."/>
            <person name="Nakano M."/>
            <person name="Shan H."/>
            <person name="Telgmann-Rauber A."/>
            <person name="Kanno A."/>
            <person name="Yue Z."/>
            <person name="Chen H."/>
            <person name="Li W."/>
            <person name="Chen Y."/>
            <person name="Xu X."/>
            <person name="Zhang Y."/>
            <person name="Luo S."/>
            <person name="Chen H."/>
            <person name="Gao J."/>
            <person name="Mao Z."/>
            <person name="Pires J.C."/>
            <person name="Luo M."/>
            <person name="Kudrna D."/>
            <person name="Wing R.A."/>
            <person name="Meyers B.C."/>
            <person name="Yi K."/>
            <person name="Kong H."/>
            <person name="Lavrijsen P."/>
            <person name="Sunseri F."/>
            <person name="Falavigna A."/>
            <person name="Ye Y."/>
            <person name="Leebens-Mack J.H."/>
            <person name="Chen G."/>
        </authorList>
    </citation>
    <scope>NUCLEOTIDE SEQUENCE [LARGE SCALE GENOMIC DNA]</scope>
    <source>
        <strain evidence="3">cv. DH0086</strain>
    </source>
</reference>
<dbReference type="OrthoDB" id="688136at2759"/>
<dbReference type="Pfam" id="PF05340">
    <property type="entry name" value="DUF740"/>
    <property type="match status" value="1"/>
</dbReference>
<keyword evidence="3" id="KW-1185">Reference proteome</keyword>
<name>A0A5P1FBY5_ASPOF</name>
<dbReference type="EMBL" id="CM007383">
    <property type="protein sequence ID" value="ONK75602.1"/>
    <property type="molecule type" value="Genomic_DNA"/>
</dbReference>
<evidence type="ECO:0000313" key="3">
    <source>
        <dbReference type="Proteomes" id="UP000243459"/>
    </source>
</evidence>
<proteinExistence type="predicted"/>
<evidence type="ECO:0000313" key="2">
    <source>
        <dbReference type="EMBL" id="ONK75602.1"/>
    </source>
</evidence>
<accession>A0A5P1FBY5</accession>
<protein>
    <submittedName>
        <fullName evidence="2">Uncharacterized protein</fullName>
    </submittedName>
</protein>
<organism evidence="2 3">
    <name type="scientific">Asparagus officinalis</name>
    <name type="common">Garden asparagus</name>
    <dbReference type="NCBI Taxonomy" id="4686"/>
    <lineage>
        <taxon>Eukaryota</taxon>
        <taxon>Viridiplantae</taxon>
        <taxon>Streptophyta</taxon>
        <taxon>Embryophyta</taxon>
        <taxon>Tracheophyta</taxon>
        <taxon>Spermatophyta</taxon>
        <taxon>Magnoliopsida</taxon>
        <taxon>Liliopsida</taxon>
        <taxon>Asparagales</taxon>
        <taxon>Asparagaceae</taxon>
        <taxon>Asparagoideae</taxon>
        <taxon>Asparagus</taxon>
    </lineage>
</organism>